<accession>A0A3M6TUW2</accession>
<feature type="non-terminal residue" evidence="1">
    <location>
        <position position="1"/>
    </location>
</feature>
<protein>
    <submittedName>
        <fullName evidence="1">Uncharacterized protein</fullName>
    </submittedName>
</protein>
<organism evidence="1 2">
    <name type="scientific">Pocillopora damicornis</name>
    <name type="common">Cauliflower coral</name>
    <name type="synonym">Millepora damicornis</name>
    <dbReference type="NCBI Taxonomy" id="46731"/>
    <lineage>
        <taxon>Eukaryota</taxon>
        <taxon>Metazoa</taxon>
        <taxon>Cnidaria</taxon>
        <taxon>Anthozoa</taxon>
        <taxon>Hexacorallia</taxon>
        <taxon>Scleractinia</taxon>
        <taxon>Astrocoeniina</taxon>
        <taxon>Pocilloporidae</taxon>
        <taxon>Pocillopora</taxon>
    </lineage>
</organism>
<proteinExistence type="predicted"/>
<feature type="non-terminal residue" evidence="1">
    <location>
        <position position="227"/>
    </location>
</feature>
<gene>
    <name evidence="1" type="ORF">pdam_00022671</name>
</gene>
<sequence>FLSPGSLKCGISFVEGTTSDGSIKIKSSLTICTLCTPYPTMFDLELEWTVGVGDRGRHLLAKITPALQANIVSVFPGRPFLSDIYIDSVERKVDHMSVVWVSSLVAWFSKLSGREFGYLPFQVKGCRELIQNFPTSLNTTVAPLANSTLLFLWARDNRRWNKGSGLVRGSTSRFLQTGDATESSIDACSQKQSPSSLQKDLATIKPEINPIKIDKGNRQKHRNFIKV</sequence>
<dbReference type="AlphaFoldDB" id="A0A3M6TUW2"/>
<comment type="caution">
    <text evidence="1">The sequence shown here is derived from an EMBL/GenBank/DDBJ whole genome shotgun (WGS) entry which is preliminary data.</text>
</comment>
<reference evidence="1 2" key="1">
    <citation type="journal article" date="2018" name="Sci. Rep.">
        <title>Comparative analysis of the Pocillopora damicornis genome highlights role of immune system in coral evolution.</title>
        <authorList>
            <person name="Cunning R."/>
            <person name="Bay R.A."/>
            <person name="Gillette P."/>
            <person name="Baker A.C."/>
            <person name="Traylor-Knowles N."/>
        </authorList>
    </citation>
    <scope>NUCLEOTIDE SEQUENCE [LARGE SCALE GENOMIC DNA]</scope>
    <source>
        <strain evidence="1">RSMAS</strain>
        <tissue evidence="1">Whole animal</tissue>
    </source>
</reference>
<name>A0A3M6TUW2_POCDA</name>
<evidence type="ECO:0000313" key="1">
    <source>
        <dbReference type="EMBL" id="RMX45190.1"/>
    </source>
</evidence>
<dbReference type="EMBL" id="RCHS01002863">
    <property type="protein sequence ID" value="RMX45190.1"/>
    <property type="molecule type" value="Genomic_DNA"/>
</dbReference>
<keyword evidence="2" id="KW-1185">Reference proteome</keyword>
<evidence type="ECO:0000313" key="2">
    <source>
        <dbReference type="Proteomes" id="UP000275408"/>
    </source>
</evidence>
<dbReference type="Proteomes" id="UP000275408">
    <property type="component" value="Unassembled WGS sequence"/>
</dbReference>